<dbReference type="EMBL" id="LBRE01000018">
    <property type="protein sequence ID" value="KKP92239.1"/>
    <property type="molecule type" value="Genomic_DNA"/>
</dbReference>
<evidence type="ECO:0000313" key="2">
    <source>
        <dbReference type="Proteomes" id="UP000034140"/>
    </source>
</evidence>
<protein>
    <submittedName>
        <fullName evidence="1">Uncharacterized protein</fullName>
    </submittedName>
</protein>
<gene>
    <name evidence="1" type="ORF">UR96_C0018G0005</name>
</gene>
<dbReference type="Proteomes" id="UP000034140">
    <property type="component" value="Unassembled WGS sequence"/>
</dbReference>
<comment type="caution">
    <text evidence="1">The sequence shown here is derived from an EMBL/GenBank/DDBJ whole genome shotgun (WGS) entry which is preliminary data.</text>
</comment>
<evidence type="ECO:0000313" key="1">
    <source>
        <dbReference type="EMBL" id="KKP92239.1"/>
    </source>
</evidence>
<dbReference type="AlphaFoldDB" id="A0A0G0DDB5"/>
<organism evidence="1 2">
    <name type="scientific">candidate division WS6 bacterium GW2011_GWC1_36_11</name>
    <dbReference type="NCBI Taxonomy" id="1619090"/>
    <lineage>
        <taxon>Bacteria</taxon>
        <taxon>Candidatus Dojkabacteria</taxon>
    </lineage>
</organism>
<reference evidence="1 2" key="1">
    <citation type="journal article" date="2015" name="Nature">
        <title>rRNA introns, odd ribosomes, and small enigmatic genomes across a large radiation of phyla.</title>
        <authorList>
            <person name="Brown C.T."/>
            <person name="Hug L.A."/>
            <person name="Thomas B.C."/>
            <person name="Sharon I."/>
            <person name="Castelle C.J."/>
            <person name="Singh A."/>
            <person name="Wilkins M.J."/>
            <person name="Williams K.H."/>
            <person name="Banfield J.F."/>
        </authorList>
    </citation>
    <scope>NUCLEOTIDE SEQUENCE [LARGE SCALE GENOMIC DNA]</scope>
</reference>
<name>A0A0G0DDB5_9BACT</name>
<proteinExistence type="predicted"/>
<accession>A0A0G0DDB5</accession>
<sequence length="256" mass="29132">MYPTQFDDSFKLADLFLGAANHPTFVSFIEADLSGRDVLCALTNWAGGVNETSRAPMFGPWKAYSLLARGAKIGVTTTPIYEFKEGCQLPGGVREDSFITSCSAWENPKIDLMLALLLQWSLKNEVRFHHVGYRFINDEEGENALKAAMDKQSNTARLLHASDHDRYLVEVPTSKSQNKRYWKEFQKWSTPQKSNGLHWDFATTDPERMIEYIGKYSGLQVETWKREKGSPSALVHAFDKDGRDIAIHARSEWTFI</sequence>